<evidence type="ECO:0000313" key="2">
    <source>
        <dbReference type="EMBL" id="KZS48237.1"/>
    </source>
</evidence>
<dbReference type="InterPro" id="IPR051531">
    <property type="entry name" value="N-acetyltransferase"/>
</dbReference>
<dbReference type="InterPro" id="IPR000182">
    <property type="entry name" value="GNAT_dom"/>
</dbReference>
<gene>
    <name evidence="2" type="ORF">AWU65_21030</name>
</gene>
<proteinExistence type="predicted"/>
<accession>A0A163LLW7</accession>
<dbReference type="InterPro" id="IPR016181">
    <property type="entry name" value="Acyl_CoA_acyltransferase"/>
</dbReference>
<dbReference type="Proteomes" id="UP000076796">
    <property type="component" value="Unassembled WGS sequence"/>
</dbReference>
<dbReference type="PANTHER" id="PTHR43792">
    <property type="entry name" value="GNAT FAMILY, PUTATIVE (AFU_ORTHOLOGUE AFUA_3G00765)-RELATED-RELATED"/>
    <property type="match status" value="1"/>
</dbReference>
<keyword evidence="3" id="KW-1185">Reference proteome</keyword>
<dbReference type="AlphaFoldDB" id="A0A163LLW7"/>
<dbReference type="GO" id="GO:0008999">
    <property type="term" value="F:protein-N-terminal-alanine acetyltransferase activity"/>
    <property type="evidence" value="ECO:0007669"/>
    <property type="project" value="TreeGrafter"/>
</dbReference>
<dbReference type="GeneID" id="97556248"/>
<dbReference type="STRING" id="59843.A3958_20220"/>
<feature type="domain" description="N-acetyltransferase" evidence="1">
    <location>
        <begin position="10"/>
        <end position="174"/>
    </location>
</feature>
<dbReference type="RefSeq" id="WP_063479226.1">
    <property type="nucleotide sequence ID" value="NZ_CP147845.1"/>
</dbReference>
<reference evidence="2" key="1">
    <citation type="journal article" date="2016" name="Genome Announc.">
        <title>Draft genomes of two strains of Paenibacillus glucanolyticus with capability to degrade lignocellulose.</title>
        <authorList>
            <person name="Mathews S.L."/>
            <person name="Pawlak J."/>
            <person name="Grunden A.M."/>
        </authorList>
    </citation>
    <scope>NUCLEOTIDE SEQUENCE [LARGE SCALE GENOMIC DNA]</scope>
    <source>
        <strain evidence="2">SLM1</strain>
    </source>
</reference>
<dbReference type="OrthoDB" id="9785602at2"/>
<name>A0A163LLW7_9BACL</name>
<sequence>MFPRLETERLLLREIHQQDARALYDCFSNDDVVRYYGQDKLTSLDQALQLVDFFAKNHAEKRGLRWGIELQGTSGLIGTIGFNLWSPRHKRAEIGYELHPEFWGQGYASEAASAIIAYGFHTLDLSRIGAVVFIENQASRTLLTKLGFEAEGILRRYIYQDGVPHDTQMYSLLRE</sequence>
<comment type="caution">
    <text evidence="2">The sequence shown here is derived from an EMBL/GenBank/DDBJ whole genome shotgun (WGS) entry which is preliminary data.</text>
</comment>
<dbReference type="Pfam" id="PF13302">
    <property type="entry name" value="Acetyltransf_3"/>
    <property type="match status" value="1"/>
</dbReference>
<dbReference type="EMBL" id="LWMH01000001">
    <property type="protein sequence ID" value="KZS48237.1"/>
    <property type="molecule type" value="Genomic_DNA"/>
</dbReference>
<dbReference type="PANTHER" id="PTHR43792:SF9">
    <property type="entry name" value="RIBOSOMAL-PROTEIN-ALANINE ACETYLTRANSFERASE"/>
    <property type="match status" value="1"/>
</dbReference>
<dbReference type="GO" id="GO:0005737">
    <property type="term" value="C:cytoplasm"/>
    <property type="evidence" value="ECO:0007669"/>
    <property type="project" value="TreeGrafter"/>
</dbReference>
<dbReference type="SUPFAM" id="SSF55729">
    <property type="entry name" value="Acyl-CoA N-acyltransferases (Nat)"/>
    <property type="match status" value="1"/>
</dbReference>
<dbReference type="PROSITE" id="PS51186">
    <property type="entry name" value="GNAT"/>
    <property type="match status" value="1"/>
</dbReference>
<evidence type="ECO:0000313" key="3">
    <source>
        <dbReference type="Proteomes" id="UP000076796"/>
    </source>
</evidence>
<dbReference type="Gene3D" id="3.40.630.30">
    <property type="match status" value="1"/>
</dbReference>
<keyword evidence="2" id="KW-0808">Transferase</keyword>
<evidence type="ECO:0000259" key="1">
    <source>
        <dbReference type="PROSITE" id="PS51186"/>
    </source>
</evidence>
<organism evidence="2 3">
    <name type="scientific">Paenibacillus glucanolyticus</name>
    <dbReference type="NCBI Taxonomy" id="59843"/>
    <lineage>
        <taxon>Bacteria</taxon>
        <taxon>Bacillati</taxon>
        <taxon>Bacillota</taxon>
        <taxon>Bacilli</taxon>
        <taxon>Bacillales</taxon>
        <taxon>Paenibacillaceae</taxon>
        <taxon>Paenibacillus</taxon>
    </lineage>
</organism>
<protein>
    <submittedName>
        <fullName evidence="2">Acetyltransferase</fullName>
    </submittedName>
</protein>